<evidence type="ECO:0000313" key="1">
    <source>
        <dbReference type="EMBL" id="GFY84941.1"/>
    </source>
</evidence>
<protein>
    <submittedName>
        <fullName evidence="1">Uncharacterized protein</fullName>
    </submittedName>
</protein>
<proteinExistence type="predicted"/>
<gene>
    <name evidence="1" type="ORF">Acr_03g0017150</name>
</gene>
<name>A0A7J0EEN4_9ERIC</name>
<dbReference type="AlphaFoldDB" id="A0A7J0EEN4"/>
<organism evidence="1 2">
    <name type="scientific">Actinidia rufa</name>
    <dbReference type="NCBI Taxonomy" id="165716"/>
    <lineage>
        <taxon>Eukaryota</taxon>
        <taxon>Viridiplantae</taxon>
        <taxon>Streptophyta</taxon>
        <taxon>Embryophyta</taxon>
        <taxon>Tracheophyta</taxon>
        <taxon>Spermatophyta</taxon>
        <taxon>Magnoliopsida</taxon>
        <taxon>eudicotyledons</taxon>
        <taxon>Gunneridae</taxon>
        <taxon>Pentapetalae</taxon>
        <taxon>asterids</taxon>
        <taxon>Ericales</taxon>
        <taxon>Actinidiaceae</taxon>
        <taxon>Actinidia</taxon>
    </lineage>
</organism>
<sequence>MVADRGKKLKVVERTEEEDSDHIDSELVLSIEKLQEVQDELDKVRFSLYHR</sequence>
<dbReference type="Gene3D" id="1.20.5.1500">
    <property type="match status" value="1"/>
</dbReference>
<keyword evidence="2" id="KW-1185">Reference proteome</keyword>
<comment type="caution">
    <text evidence="1">The sequence shown here is derived from an EMBL/GenBank/DDBJ whole genome shotgun (WGS) entry which is preliminary data.</text>
</comment>
<evidence type="ECO:0000313" key="2">
    <source>
        <dbReference type="Proteomes" id="UP000585474"/>
    </source>
</evidence>
<dbReference type="EMBL" id="BJWL01000003">
    <property type="protein sequence ID" value="GFY84941.1"/>
    <property type="molecule type" value="Genomic_DNA"/>
</dbReference>
<dbReference type="Proteomes" id="UP000585474">
    <property type="component" value="Unassembled WGS sequence"/>
</dbReference>
<reference evidence="1 2" key="1">
    <citation type="submission" date="2019-07" db="EMBL/GenBank/DDBJ databases">
        <title>De Novo Assembly of kiwifruit Actinidia rufa.</title>
        <authorList>
            <person name="Sugita-Konishi S."/>
            <person name="Sato K."/>
            <person name="Mori E."/>
            <person name="Abe Y."/>
            <person name="Kisaki G."/>
            <person name="Hamano K."/>
            <person name="Suezawa K."/>
            <person name="Otani M."/>
            <person name="Fukuda T."/>
            <person name="Manabe T."/>
            <person name="Gomi K."/>
            <person name="Tabuchi M."/>
            <person name="Akimitsu K."/>
            <person name="Kataoka I."/>
        </authorList>
    </citation>
    <scope>NUCLEOTIDE SEQUENCE [LARGE SCALE GENOMIC DNA]</scope>
    <source>
        <strain evidence="2">cv. Fuchu</strain>
    </source>
</reference>
<accession>A0A7J0EEN4</accession>
<dbReference type="OrthoDB" id="1991199at2759"/>